<dbReference type="InterPro" id="IPR018639">
    <property type="entry name" value="DUF2062"/>
</dbReference>
<comment type="caution">
    <text evidence="3">The sequence shown here is derived from an EMBL/GenBank/DDBJ whole genome shotgun (WGS) entry which is preliminary data.</text>
</comment>
<keyword evidence="4" id="KW-1185">Reference proteome</keyword>
<keyword evidence="1" id="KW-0812">Transmembrane</keyword>
<name>A0A9X2WDN2_9GAMM</name>
<dbReference type="RefSeq" id="WP_260975390.1">
    <property type="nucleotide sequence ID" value="NZ_JAOANI010000014.1"/>
</dbReference>
<sequence length="168" mass="18592">MLSMLAKLLKALNSESAPGQIALAFSLALIVALTPLMSVHNALIVLLAFILRINLSAFFLGVAAFSLLAWFIDPYAARLGESLLANPALVDTWQAMYQNDFWRMTAFNHSLVLGGLIIGLLAAVPVFVLSKVLINLYRHRLLAWFNKLKIAQVLKASKFYNLYKSIAE</sequence>
<dbReference type="AlphaFoldDB" id="A0A9X2WDN2"/>
<evidence type="ECO:0000256" key="1">
    <source>
        <dbReference type="SAM" id="Phobius"/>
    </source>
</evidence>
<evidence type="ECO:0000259" key="2">
    <source>
        <dbReference type="Pfam" id="PF09835"/>
    </source>
</evidence>
<feature type="transmembrane region" description="Helical" evidence="1">
    <location>
        <begin position="20"/>
        <end position="37"/>
    </location>
</feature>
<keyword evidence="1" id="KW-1133">Transmembrane helix</keyword>
<evidence type="ECO:0000313" key="4">
    <source>
        <dbReference type="Proteomes" id="UP001147830"/>
    </source>
</evidence>
<dbReference type="Pfam" id="PF09835">
    <property type="entry name" value="DUF2062"/>
    <property type="match status" value="1"/>
</dbReference>
<evidence type="ECO:0000313" key="3">
    <source>
        <dbReference type="EMBL" id="MCT7358483.1"/>
    </source>
</evidence>
<organism evidence="3 4">
    <name type="scientific">Thalassolituus pacificus</name>
    <dbReference type="NCBI Taxonomy" id="2975440"/>
    <lineage>
        <taxon>Bacteria</taxon>
        <taxon>Pseudomonadati</taxon>
        <taxon>Pseudomonadota</taxon>
        <taxon>Gammaproteobacteria</taxon>
        <taxon>Oceanospirillales</taxon>
        <taxon>Oceanospirillaceae</taxon>
        <taxon>Thalassolituus</taxon>
    </lineage>
</organism>
<proteinExistence type="predicted"/>
<dbReference type="InterPro" id="IPR019935">
    <property type="entry name" value="CHP03546"/>
</dbReference>
<feature type="domain" description="DUF2062" evidence="2">
    <location>
        <begin position="8"/>
        <end position="140"/>
    </location>
</feature>
<dbReference type="Proteomes" id="UP001147830">
    <property type="component" value="Unassembled WGS sequence"/>
</dbReference>
<reference evidence="3" key="2">
    <citation type="submission" date="2022-08" db="EMBL/GenBank/DDBJ databases">
        <authorList>
            <person name="Dong C."/>
        </authorList>
    </citation>
    <scope>NUCLEOTIDE SEQUENCE</scope>
    <source>
        <strain evidence="3">59MF3M-4</strain>
    </source>
</reference>
<gene>
    <name evidence="3" type="ORF">NYR02_05545</name>
</gene>
<keyword evidence="1" id="KW-0472">Membrane</keyword>
<feature type="transmembrane region" description="Helical" evidence="1">
    <location>
        <begin position="44"/>
        <end position="72"/>
    </location>
</feature>
<feature type="transmembrane region" description="Helical" evidence="1">
    <location>
        <begin position="111"/>
        <end position="134"/>
    </location>
</feature>
<accession>A0A9X2WDN2</accession>
<reference evidence="3" key="1">
    <citation type="journal article" date="2022" name="Front. Microbiol.">
        <title>Genome-based taxonomic rearrangement of Oceanobacter-related bacteria including the description of Thalassolituus hydrocarbonoclasticus sp. nov. and Thalassolituus pacificus sp. nov. and emended description of the genus Thalassolituus.</title>
        <authorList>
            <person name="Dong C."/>
            <person name="Wei L."/>
            <person name="Wang J."/>
            <person name="Lai Q."/>
            <person name="Huang Z."/>
            <person name="Shao Z."/>
        </authorList>
    </citation>
    <scope>NUCLEOTIDE SEQUENCE</scope>
    <source>
        <strain evidence="3">59MF3M-4</strain>
    </source>
</reference>
<protein>
    <submittedName>
        <fullName evidence="3">TIGR03546 family protein</fullName>
    </submittedName>
</protein>
<dbReference type="NCBIfam" id="TIGR03546">
    <property type="entry name" value="TIGR03546 family protein"/>
    <property type="match status" value="1"/>
</dbReference>
<dbReference type="EMBL" id="JAOANI010000014">
    <property type="protein sequence ID" value="MCT7358483.1"/>
    <property type="molecule type" value="Genomic_DNA"/>
</dbReference>